<dbReference type="InterPro" id="IPR045851">
    <property type="entry name" value="AMP-bd_C_sf"/>
</dbReference>
<keyword evidence="1" id="KW-0596">Phosphopantetheine</keyword>
<reference evidence="4" key="1">
    <citation type="submission" date="2022-09" db="EMBL/GenBank/DDBJ databases">
        <authorList>
            <person name="Duchaud E."/>
        </authorList>
    </citation>
    <scope>NUCLEOTIDE SEQUENCE</scope>
    <source>
        <strain evidence="4">TRV642</strain>
    </source>
</reference>
<evidence type="ECO:0000259" key="3">
    <source>
        <dbReference type="PROSITE" id="PS50075"/>
    </source>
</evidence>
<dbReference type="SUPFAM" id="SSF56801">
    <property type="entry name" value="Acetyl-CoA synthetase-like"/>
    <property type="match status" value="1"/>
</dbReference>
<evidence type="ECO:0000256" key="1">
    <source>
        <dbReference type="ARBA" id="ARBA00022450"/>
    </source>
</evidence>
<dbReference type="KEGG" id="fcs:TRV642_2219"/>
<dbReference type="GO" id="GO:0044550">
    <property type="term" value="P:secondary metabolite biosynthetic process"/>
    <property type="evidence" value="ECO:0007669"/>
    <property type="project" value="TreeGrafter"/>
</dbReference>
<dbReference type="EMBL" id="OX336425">
    <property type="protein sequence ID" value="CAI2767111.1"/>
    <property type="molecule type" value="Genomic_DNA"/>
</dbReference>
<evidence type="ECO:0000313" key="4">
    <source>
        <dbReference type="EMBL" id="CAI2767111.1"/>
    </source>
</evidence>
<dbReference type="PANTHER" id="PTHR45527:SF1">
    <property type="entry name" value="FATTY ACID SYNTHASE"/>
    <property type="match status" value="1"/>
</dbReference>
<organism evidence="4 5">
    <name type="scientific">Flavobacterium collinsii</name>
    <dbReference type="NCBI Taxonomy" id="1114861"/>
    <lineage>
        <taxon>Bacteria</taxon>
        <taxon>Pseudomonadati</taxon>
        <taxon>Bacteroidota</taxon>
        <taxon>Flavobacteriia</taxon>
        <taxon>Flavobacteriales</taxon>
        <taxon>Flavobacteriaceae</taxon>
        <taxon>Flavobacterium</taxon>
    </lineage>
</organism>
<dbReference type="FunFam" id="2.30.38.10:FF:000001">
    <property type="entry name" value="Non-ribosomal peptide synthetase PvdI"/>
    <property type="match status" value="1"/>
</dbReference>
<dbReference type="InterPro" id="IPR000873">
    <property type="entry name" value="AMP-dep_synth/lig_dom"/>
</dbReference>
<dbReference type="GO" id="GO:0043041">
    <property type="term" value="P:amino acid activation for nonribosomal peptide biosynthetic process"/>
    <property type="evidence" value="ECO:0007669"/>
    <property type="project" value="TreeGrafter"/>
</dbReference>
<proteinExistence type="predicted"/>
<name>A0A9W4TGH5_9FLAO</name>
<dbReference type="Pfam" id="PF00550">
    <property type="entry name" value="PP-binding"/>
    <property type="match status" value="1"/>
</dbReference>
<dbReference type="Pfam" id="PF13193">
    <property type="entry name" value="AMP-binding_C"/>
    <property type="match status" value="1"/>
</dbReference>
<sequence>MYTSGTTGNPKGVMITHNNIVSLCKSCDYISLNSDTVWLSTGSISFDATTLEFFGTLLNGGQLILADTSSLLNIVSLRDLIIKHRVTTMWMTASWFHQIVEDDICVFENLTDLLVGGDVVLFAYTNKLKEHYPELHIVNGYGPTENTTFSTTYSIDEVTYKNLPIGKPIKNSQAYILDSKLELLPIGVVGELCVGGSGLGRGYLNQEELTREKFIENPFKEGDIIYKTGDLARWLADGTIEFIGRKDDQVKIRGYRIELGEIENALSSVSGIIHCCVLAKEDTVNSKRLIGYVVVEGKLDRAALQEQLKLSLPEYMVPMIWVELEEMPLTSNGKLDKKALPDPDGLELYVKEYVAPVTDTEHQLAQIWENLLGVEKVGVHDNFFELGGHSLLATRLYR</sequence>
<dbReference type="Gene3D" id="2.30.38.10">
    <property type="entry name" value="Luciferase, Domain 3"/>
    <property type="match status" value="1"/>
</dbReference>
<protein>
    <submittedName>
        <fullName evidence="4">Non ribosomal peptide synthetase</fullName>
    </submittedName>
</protein>
<dbReference type="PANTHER" id="PTHR45527">
    <property type="entry name" value="NONRIBOSOMAL PEPTIDE SYNTHETASE"/>
    <property type="match status" value="1"/>
</dbReference>
<dbReference type="Gene3D" id="3.40.50.980">
    <property type="match status" value="2"/>
</dbReference>
<dbReference type="GO" id="GO:0005829">
    <property type="term" value="C:cytosol"/>
    <property type="evidence" value="ECO:0007669"/>
    <property type="project" value="TreeGrafter"/>
</dbReference>
<dbReference type="Gene3D" id="3.30.300.30">
    <property type="match status" value="1"/>
</dbReference>
<dbReference type="PROSITE" id="PS50075">
    <property type="entry name" value="CARRIER"/>
    <property type="match status" value="1"/>
</dbReference>
<gene>
    <name evidence="4" type="ORF">TRV642_2219</name>
</gene>
<dbReference type="GO" id="GO:0031177">
    <property type="term" value="F:phosphopantetheine binding"/>
    <property type="evidence" value="ECO:0007669"/>
    <property type="project" value="TreeGrafter"/>
</dbReference>
<dbReference type="InterPro" id="IPR036736">
    <property type="entry name" value="ACP-like_sf"/>
</dbReference>
<dbReference type="Proteomes" id="UP001152749">
    <property type="component" value="Chromosome"/>
</dbReference>
<dbReference type="InterPro" id="IPR025110">
    <property type="entry name" value="AMP-bd_C"/>
</dbReference>
<dbReference type="Pfam" id="PF00501">
    <property type="entry name" value="AMP-binding"/>
    <property type="match status" value="1"/>
</dbReference>
<evidence type="ECO:0000313" key="5">
    <source>
        <dbReference type="Proteomes" id="UP001152749"/>
    </source>
</evidence>
<dbReference type="AlphaFoldDB" id="A0A9W4TGH5"/>
<accession>A0A9W4TGH5</accession>
<feature type="domain" description="Carrier" evidence="3">
    <location>
        <begin position="355"/>
        <end position="398"/>
    </location>
</feature>
<dbReference type="FunFam" id="3.30.300.30:FF:000010">
    <property type="entry name" value="Enterobactin synthetase component F"/>
    <property type="match status" value="1"/>
</dbReference>
<keyword evidence="2" id="KW-0597">Phosphoprotein</keyword>
<dbReference type="Gene3D" id="1.10.1200.10">
    <property type="entry name" value="ACP-like"/>
    <property type="match status" value="1"/>
</dbReference>
<evidence type="ECO:0000256" key="2">
    <source>
        <dbReference type="ARBA" id="ARBA00022553"/>
    </source>
</evidence>
<dbReference type="InterPro" id="IPR009081">
    <property type="entry name" value="PP-bd_ACP"/>
</dbReference>